<sequence length="512" mass="55901">MSEAISANLHSHASPPVRGLYIDGREQPVGDRETFAIYAPGTGDIIAHTVHATDDDVDMAIQSARRAFENPDWRDMSLRSRANLVHKIGDLLEKYLDELATLESLNNGRPTRETRAQLAKLPDLFRYNAGLALSRRDAVIPVDGNYLSYTLRQPVGVVANVTPFNHPLFIVSRNLAPTFASGCTTVVKPSEYTPLTTLRIAEICTEAGLPDGVFNVVTGFGATTGKALSGHPDINKLVLTGGTESGRLAGAAAARNFAHQTLELGGKAPVLVFDDFDVNQAVDYAAFGAFIGAGQTCVCASRHLVQRTVYDEFVEKLAAKAKSLRVGDPFDRNTHMGPVISERQRTRVLDFVKIGLDEGARLVAGGGIPQSMHNSAGFYVEPTVFADVKPEMRIAREEVFGPFTVVLPFDTEEEALRIANDSEYGLAAAVRTQNIARAHRLASQLEAGIIWINDHHRVDIAAPWGGVKASGTGREFGQESFDHYFHTKAVTVNMSNEPFDWFEAEMRDLRLN</sequence>
<dbReference type="OrthoDB" id="9812625at2"/>
<dbReference type="FunFam" id="3.40.309.10:FF:000012">
    <property type="entry name" value="Betaine aldehyde dehydrogenase"/>
    <property type="match status" value="1"/>
</dbReference>
<keyword evidence="2 5" id="KW-0560">Oxidoreductase</keyword>
<evidence type="ECO:0000259" key="6">
    <source>
        <dbReference type="Pfam" id="PF00171"/>
    </source>
</evidence>
<accession>A0A5B0E3C4</accession>
<organism evidence="7 8">
    <name type="scientific">Aureimonas fodinaquatilis</name>
    <dbReference type="NCBI Taxonomy" id="2565783"/>
    <lineage>
        <taxon>Bacteria</taxon>
        <taxon>Pseudomonadati</taxon>
        <taxon>Pseudomonadota</taxon>
        <taxon>Alphaproteobacteria</taxon>
        <taxon>Hyphomicrobiales</taxon>
        <taxon>Aurantimonadaceae</taxon>
        <taxon>Aureimonas</taxon>
    </lineage>
</organism>
<evidence type="ECO:0000256" key="1">
    <source>
        <dbReference type="ARBA" id="ARBA00009986"/>
    </source>
</evidence>
<dbReference type="Proteomes" id="UP000324738">
    <property type="component" value="Unassembled WGS sequence"/>
</dbReference>
<dbReference type="InterPro" id="IPR015590">
    <property type="entry name" value="Aldehyde_DH_dom"/>
</dbReference>
<dbReference type="EMBL" id="VTWH01000001">
    <property type="protein sequence ID" value="KAA0971889.1"/>
    <property type="molecule type" value="Genomic_DNA"/>
</dbReference>
<evidence type="ECO:0000256" key="2">
    <source>
        <dbReference type="ARBA" id="ARBA00023002"/>
    </source>
</evidence>
<dbReference type="Gene3D" id="3.40.309.10">
    <property type="entry name" value="Aldehyde Dehydrogenase, Chain A, domain 2"/>
    <property type="match status" value="1"/>
</dbReference>
<feature type="active site" evidence="4">
    <location>
        <position position="263"/>
    </location>
</feature>
<dbReference type="GO" id="GO:0016620">
    <property type="term" value="F:oxidoreductase activity, acting on the aldehyde or oxo group of donors, NAD or NADP as acceptor"/>
    <property type="evidence" value="ECO:0007669"/>
    <property type="project" value="InterPro"/>
</dbReference>
<evidence type="ECO:0000256" key="3">
    <source>
        <dbReference type="ARBA" id="ARBA00023097"/>
    </source>
</evidence>
<comment type="similarity">
    <text evidence="1 5">Belongs to the aldehyde dehydrogenase family.</text>
</comment>
<dbReference type="Gene3D" id="3.40.605.10">
    <property type="entry name" value="Aldehyde Dehydrogenase, Chain A, domain 1"/>
    <property type="match status" value="1"/>
</dbReference>
<dbReference type="InterPro" id="IPR029510">
    <property type="entry name" value="Ald_DH_CS_GLU"/>
</dbReference>
<dbReference type="Pfam" id="PF00171">
    <property type="entry name" value="Aldedh"/>
    <property type="match status" value="1"/>
</dbReference>
<name>A0A5B0E3C4_9HYPH</name>
<dbReference type="FunFam" id="3.40.605.10:FF:000007">
    <property type="entry name" value="NAD/NADP-dependent betaine aldehyde dehydrogenase"/>
    <property type="match status" value="1"/>
</dbReference>
<protein>
    <submittedName>
        <fullName evidence="7">Aldehyde dehydrogenase</fullName>
    </submittedName>
</protein>
<keyword evidence="3" id="KW-0558">Oxidation</keyword>
<dbReference type="InterPro" id="IPR016162">
    <property type="entry name" value="Ald_DH_N"/>
</dbReference>
<reference evidence="7 8" key="1">
    <citation type="submission" date="2019-08" db="EMBL/GenBank/DDBJ databases">
        <title>Aureimonas fodiniaquatilis sp. nov., isolated from a coal mine wastewater.</title>
        <authorList>
            <person name="Kim W."/>
        </authorList>
    </citation>
    <scope>NUCLEOTIDE SEQUENCE [LARGE SCALE GENOMIC DNA]</scope>
    <source>
        <strain evidence="7 8">CAU 1482</strain>
    </source>
</reference>
<dbReference type="SUPFAM" id="SSF53720">
    <property type="entry name" value="ALDH-like"/>
    <property type="match status" value="1"/>
</dbReference>
<evidence type="ECO:0000256" key="5">
    <source>
        <dbReference type="RuleBase" id="RU003345"/>
    </source>
</evidence>
<proteinExistence type="inferred from homology"/>
<comment type="caution">
    <text evidence="7">The sequence shown here is derived from an EMBL/GenBank/DDBJ whole genome shotgun (WGS) entry which is preliminary data.</text>
</comment>
<evidence type="ECO:0000256" key="4">
    <source>
        <dbReference type="PROSITE-ProRule" id="PRU10007"/>
    </source>
</evidence>
<dbReference type="PROSITE" id="PS00687">
    <property type="entry name" value="ALDEHYDE_DEHYDR_GLU"/>
    <property type="match status" value="1"/>
</dbReference>
<dbReference type="RefSeq" id="WP_149297061.1">
    <property type="nucleotide sequence ID" value="NZ_VTWH01000001.1"/>
</dbReference>
<dbReference type="PANTHER" id="PTHR11699">
    <property type="entry name" value="ALDEHYDE DEHYDROGENASE-RELATED"/>
    <property type="match status" value="1"/>
</dbReference>
<dbReference type="InterPro" id="IPR016161">
    <property type="entry name" value="Ald_DH/histidinol_DH"/>
</dbReference>
<keyword evidence="8" id="KW-1185">Reference proteome</keyword>
<evidence type="ECO:0000313" key="8">
    <source>
        <dbReference type="Proteomes" id="UP000324738"/>
    </source>
</evidence>
<dbReference type="CDD" id="cd07114">
    <property type="entry name" value="ALDH_DhaS"/>
    <property type="match status" value="1"/>
</dbReference>
<feature type="domain" description="Aldehyde dehydrogenase" evidence="6">
    <location>
        <begin position="32"/>
        <end position="490"/>
    </location>
</feature>
<dbReference type="InterPro" id="IPR016163">
    <property type="entry name" value="Ald_DH_C"/>
</dbReference>
<dbReference type="AlphaFoldDB" id="A0A5B0E3C4"/>
<gene>
    <name evidence="7" type="ORF">FPY71_01820</name>
</gene>
<evidence type="ECO:0000313" key="7">
    <source>
        <dbReference type="EMBL" id="KAA0971889.1"/>
    </source>
</evidence>